<keyword evidence="3" id="KW-0378">Hydrolase</keyword>
<name>A0A0A7LA62_9ARCH</name>
<gene>
    <name evidence="7" type="ORF">Mpt1_c01270</name>
</gene>
<sequence>MSKKVYGVSVDFIDGFNESARSAYPDEFICFHREYDGVISEIILVPGSVYGESHSFINDWMSPIDFHKSGSAHSHPGYRNDPSDADLDFFNQMGGIHFITCQPYDRSSWKAYDSSGRKVDLELVF</sequence>
<dbReference type="GeneID" id="24817801"/>
<evidence type="ECO:0000256" key="5">
    <source>
        <dbReference type="ARBA" id="ARBA00023049"/>
    </source>
</evidence>
<evidence type="ECO:0000256" key="2">
    <source>
        <dbReference type="ARBA" id="ARBA00022723"/>
    </source>
</evidence>
<dbReference type="SUPFAM" id="SSF102712">
    <property type="entry name" value="JAB1/MPN domain"/>
    <property type="match status" value="1"/>
</dbReference>
<dbReference type="KEGG" id="mear:Mpt1_c01270"/>
<keyword evidence="8" id="KW-1185">Reference proteome</keyword>
<keyword evidence="1 7" id="KW-0645">Protease</keyword>
<proteinExistence type="predicted"/>
<dbReference type="Proteomes" id="UP000030787">
    <property type="component" value="Chromosome"/>
</dbReference>
<dbReference type="AlphaFoldDB" id="A0A0A7LA62"/>
<dbReference type="InterPro" id="IPR028090">
    <property type="entry name" value="JAB_dom_prok"/>
</dbReference>
<feature type="domain" description="JAB" evidence="6">
    <location>
        <begin position="60"/>
        <end position="111"/>
    </location>
</feature>
<evidence type="ECO:0000256" key="1">
    <source>
        <dbReference type="ARBA" id="ARBA00022670"/>
    </source>
</evidence>
<protein>
    <submittedName>
        <fullName evidence="7">Putative metalloprotease</fullName>
    </submittedName>
</protein>
<evidence type="ECO:0000313" key="8">
    <source>
        <dbReference type="Proteomes" id="UP000030787"/>
    </source>
</evidence>
<dbReference type="Gene3D" id="3.40.140.10">
    <property type="entry name" value="Cytidine Deaminase, domain 2"/>
    <property type="match status" value="1"/>
</dbReference>
<dbReference type="RefSeq" id="WP_048111318.1">
    <property type="nucleotide sequence ID" value="NZ_CP010070.1"/>
</dbReference>
<evidence type="ECO:0000256" key="3">
    <source>
        <dbReference type="ARBA" id="ARBA00022801"/>
    </source>
</evidence>
<dbReference type="HOGENOM" id="CLU_116578_1_0_2"/>
<evidence type="ECO:0000313" key="7">
    <source>
        <dbReference type="EMBL" id="AIZ56030.1"/>
    </source>
</evidence>
<dbReference type="GO" id="GO:0046872">
    <property type="term" value="F:metal ion binding"/>
    <property type="evidence" value="ECO:0007669"/>
    <property type="project" value="UniProtKB-KW"/>
</dbReference>
<keyword evidence="4" id="KW-0862">Zinc</keyword>
<dbReference type="Pfam" id="PF14464">
    <property type="entry name" value="Prok-JAB"/>
    <property type="match status" value="1"/>
</dbReference>
<dbReference type="OrthoDB" id="4612at2157"/>
<evidence type="ECO:0000256" key="4">
    <source>
        <dbReference type="ARBA" id="ARBA00022833"/>
    </source>
</evidence>
<dbReference type="EMBL" id="CP010070">
    <property type="protein sequence ID" value="AIZ56030.1"/>
    <property type="molecule type" value="Genomic_DNA"/>
</dbReference>
<accession>A0A0A7LA62</accession>
<keyword evidence="2" id="KW-0479">Metal-binding</keyword>
<reference evidence="7 8" key="1">
    <citation type="journal article" date="2014" name="Appl. Environ. Microbiol.">
        <title>Comparative Genome Analysis of 'Candidatus Methanoplasma termitum' Indicates a New Mode of Energy Metabolism in the Seventh Order of Methanogens.</title>
        <authorList>
            <person name="Lang K."/>
            <person name="Schuldes J."/>
            <person name="Klingl A."/>
            <person name="Poehlein A."/>
            <person name="Daniel R."/>
            <person name="Brune A."/>
        </authorList>
    </citation>
    <scope>NUCLEOTIDE SEQUENCE [LARGE SCALE GENOMIC DNA]</scope>
    <source>
        <strain evidence="8">Mpt1</strain>
    </source>
</reference>
<dbReference type="GO" id="GO:0008237">
    <property type="term" value="F:metallopeptidase activity"/>
    <property type="evidence" value="ECO:0007669"/>
    <property type="project" value="UniProtKB-KW"/>
</dbReference>
<dbReference type="STRING" id="1577791.Mpt1_c01270"/>
<dbReference type="GO" id="GO:0006508">
    <property type="term" value="P:proteolysis"/>
    <property type="evidence" value="ECO:0007669"/>
    <property type="project" value="UniProtKB-KW"/>
</dbReference>
<evidence type="ECO:0000259" key="6">
    <source>
        <dbReference type="Pfam" id="PF14464"/>
    </source>
</evidence>
<keyword evidence="5 7" id="KW-0482">Metalloprotease</keyword>
<organism evidence="7 8">
    <name type="scientific">Candidatus Methanoplasma termitum</name>
    <dbReference type="NCBI Taxonomy" id="1577791"/>
    <lineage>
        <taxon>Archaea</taxon>
        <taxon>Methanobacteriati</taxon>
        <taxon>Thermoplasmatota</taxon>
        <taxon>Thermoplasmata</taxon>
        <taxon>Methanomassiliicoccales</taxon>
        <taxon>Methanomassiliicoccaceae</taxon>
        <taxon>Candidatus Methanoplasma</taxon>
    </lineage>
</organism>